<dbReference type="GO" id="GO:0008171">
    <property type="term" value="F:O-methyltransferase activity"/>
    <property type="evidence" value="ECO:0007669"/>
    <property type="project" value="InterPro"/>
</dbReference>
<evidence type="ECO:0000256" key="2">
    <source>
        <dbReference type="ARBA" id="ARBA00022679"/>
    </source>
</evidence>
<protein>
    <recommendedName>
        <fullName evidence="5">O-methyltransferase C-terminal domain-containing protein</fullName>
    </recommendedName>
</protein>
<keyword evidence="3" id="KW-0949">S-adenosyl-L-methionine</keyword>
<dbReference type="PANTHER" id="PTHR43712:SF5">
    <property type="entry name" value="O-METHYLTRANSFERASE ASQN-RELATED"/>
    <property type="match status" value="1"/>
</dbReference>
<dbReference type="STRING" id="348802.A0A0D2FDC7"/>
<comment type="similarity">
    <text evidence="4">Belongs to the class I-like SAM-binding methyltransferase superfamily. Cation-independent O-methyltransferase family.</text>
</comment>
<evidence type="ECO:0000313" key="7">
    <source>
        <dbReference type="Proteomes" id="UP000054342"/>
    </source>
</evidence>
<name>A0A0D2FDC7_9EURO</name>
<dbReference type="HOGENOM" id="CLU_005533_1_4_1"/>
<keyword evidence="2" id="KW-0808">Transferase</keyword>
<dbReference type="SUPFAM" id="SSF46785">
    <property type="entry name" value="Winged helix' DNA-binding domain"/>
    <property type="match status" value="1"/>
</dbReference>
<dbReference type="InterPro" id="IPR036390">
    <property type="entry name" value="WH_DNA-bd_sf"/>
</dbReference>
<dbReference type="Proteomes" id="UP000054342">
    <property type="component" value="Unassembled WGS sequence"/>
</dbReference>
<dbReference type="EMBL" id="KN847318">
    <property type="protein sequence ID" value="KIW58039.1"/>
    <property type="molecule type" value="Genomic_DNA"/>
</dbReference>
<dbReference type="Pfam" id="PF00891">
    <property type="entry name" value="Methyltransf_2"/>
    <property type="match status" value="1"/>
</dbReference>
<keyword evidence="1" id="KW-0489">Methyltransferase</keyword>
<dbReference type="InterPro" id="IPR029063">
    <property type="entry name" value="SAM-dependent_MTases_sf"/>
</dbReference>
<dbReference type="PROSITE" id="PS51683">
    <property type="entry name" value="SAM_OMT_II"/>
    <property type="match status" value="1"/>
</dbReference>
<evidence type="ECO:0000313" key="6">
    <source>
        <dbReference type="EMBL" id="KIW58039.1"/>
    </source>
</evidence>
<dbReference type="GeneID" id="25324497"/>
<dbReference type="OrthoDB" id="1606438at2759"/>
<feature type="domain" description="O-methyltransferase C-terminal" evidence="5">
    <location>
        <begin position="187"/>
        <end position="396"/>
    </location>
</feature>
<accession>A0A0D2FDC7</accession>
<dbReference type="InterPro" id="IPR016461">
    <property type="entry name" value="COMT-like"/>
</dbReference>
<keyword evidence="7" id="KW-1185">Reference proteome</keyword>
<dbReference type="AlphaFoldDB" id="A0A0D2FDC7"/>
<dbReference type="Gene3D" id="3.40.50.150">
    <property type="entry name" value="Vaccinia Virus protein VP39"/>
    <property type="match status" value="1"/>
</dbReference>
<evidence type="ECO:0000256" key="4">
    <source>
        <dbReference type="ARBA" id="ARBA00038277"/>
    </source>
</evidence>
<proteinExistence type="inferred from homology"/>
<dbReference type="Gene3D" id="1.10.10.10">
    <property type="entry name" value="Winged helix-like DNA-binding domain superfamily/Winged helix DNA-binding domain"/>
    <property type="match status" value="1"/>
</dbReference>
<evidence type="ECO:0000259" key="5">
    <source>
        <dbReference type="Pfam" id="PF00891"/>
    </source>
</evidence>
<organism evidence="6 7">
    <name type="scientific">Exophiala xenobiotica</name>
    <dbReference type="NCBI Taxonomy" id="348802"/>
    <lineage>
        <taxon>Eukaryota</taxon>
        <taxon>Fungi</taxon>
        <taxon>Dikarya</taxon>
        <taxon>Ascomycota</taxon>
        <taxon>Pezizomycotina</taxon>
        <taxon>Eurotiomycetes</taxon>
        <taxon>Chaetothyriomycetidae</taxon>
        <taxon>Chaetothyriales</taxon>
        <taxon>Herpotrichiellaceae</taxon>
        <taxon>Exophiala</taxon>
    </lineage>
</organism>
<reference evidence="6 7" key="1">
    <citation type="submission" date="2015-01" db="EMBL/GenBank/DDBJ databases">
        <title>The Genome Sequence of Exophiala xenobiotica CBS118157.</title>
        <authorList>
            <consortium name="The Broad Institute Genomics Platform"/>
            <person name="Cuomo C."/>
            <person name="de Hoog S."/>
            <person name="Gorbushina A."/>
            <person name="Stielow B."/>
            <person name="Teixiera M."/>
            <person name="Abouelleil A."/>
            <person name="Chapman S.B."/>
            <person name="Priest M."/>
            <person name="Young S.K."/>
            <person name="Wortman J."/>
            <person name="Nusbaum C."/>
            <person name="Birren B."/>
        </authorList>
    </citation>
    <scope>NUCLEOTIDE SEQUENCE [LARGE SCALE GENOMIC DNA]</scope>
    <source>
        <strain evidence="6 7">CBS 118157</strain>
    </source>
</reference>
<gene>
    <name evidence="6" type="ORF">PV05_02589</name>
</gene>
<sequence>MSQPSHMQDLAKQISTATSILTGFLSSNGIVEPSFDKDAPLDMPDMPEDIQIARRNLREAAQELYMLSTGPSEHIRWLSCNYHDCSSLRWIYHFRIAEFVPLDGQKKFADVAKDAGVDEGRLKRVLRQAMTNRIFCEPRVGFVAHTAASSALVRDKGTLNWVGYTLGESFPASAKVVEATEKWGPSEEKNHCGWNIAYDTDLPIFQYLSSHPDRAERFAETMKALTSTDGYNIRHLVEGYPWGDLTDGTVVDVGGSFGHMSIGLAEKFPNLKFVVQDLPDIVAAGEPALPTDLKDRISFQAHDFFTPQPVYGADVYLLRFILHDYSDTHATLILKSLLPAFKSTSKLLVMDGVLPEPGTMAPSEERQIRVMDLEMMTSFNAKEREIDDWRSLFSRADPRLKIVKVTKPPGSVNSIIEAVLEESQ</sequence>
<evidence type="ECO:0000256" key="3">
    <source>
        <dbReference type="ARBA" id="ARBA00022691"/>
    </source>
</evidence>
<dbReference type="GO" id="GO:0032259">
    <property type="term" value="P:methylation"/>
    <property type="evidence" value="ECO:0007669"/>
    <property type="project" value="UniProtKB-KW"/>
</dbReference>
<evidence type="ECO:0000256" key="1">
    <source>
        <dbReference type="ARBA" id="ARBA00022603"/>
    </source>
</evidence>
<dbReference type="PANTHER" id="PTHR43712">
    <property type="entry name" value="PUTATIVE (AFU_ORTHOLOGUE AFUA_4G14580)-RELATED"/>
    <property type="match status" value="1"/>
</dbReference>
<dbReference type="InterPro" id="IPR036388">
    <property type="entry name" value="WH-like_DNA-bd_sf"/>
</dbReference>
<dbReference type="RefSeq" id="XP_013318623.1">
    <property type="nucleotide sequence ID" value="XM_013463169.1"/>
</dbReference>
<dbReference type="SUPFAM" id="SSF53335">
    <property type="entry name" value="S-adenosyl-L-methionine-dependent methyltransferases"/>
    <property type="match status" value="1"/>
</dbReference>
<dbReference type="InterPro" id="IPR001077">
    <property type="entry name" value="COMT_C"/>
</dbReference>